<gene>
    <name evidence="1" type="ORF">TU35_002640</name>
</gene>
<sequence>MRLGGVIAATVTPFTKDGINYEALRRLLERLASMGYGLFPTSSTGEVAKMSVEERLAVTKLALEVGGGKVPVVAGTGTGDHLSTIDIAKKYKDLGVDAVLITPPYYTQPDWAAVYAFYKRVLDKVDIPVILYNIPMAVGYNIPAEVFDLITSEYSQVVAVKDSSGDFRYLMELVFLIGNRAAVYQGVDMFYVPSLVFGASGGILGSPNFLGRLPLRLYEMVKEGRVAEAVEIHKKLVELWRFMGGCGLAGKLGGKWPTLYKIATEIATGIEMGPPREPLPPVDDKDKQELRRILEKLSPLLAE</sequence>
<evidence type="ECO:0000313" key="2">
    <source>
        <dbReference type="Proteomes" id="UP000033636"/>
    </source>
</evidence>
<name>A0ACC6UZ97_9CREN</name>
<proteinExistence type="predicted"/>
<dbReference type="EMBL" id="JZWT02000005">
    <property type="protein sequence ID" value="MFB6490139.1"/>
    <property type="molecule type" value="Genomic_DNA"/>
</dbReference>
<accession>A0ACC6UZ97</accession>
<dbReference type="Proteomes" id="UP000033636">
    <property type="component" value="Unassembled WGS sequence"/>
</dbReference>
<protein>
    <submittedName>
        <fullName evidence="1">Dihydrodipicolinate synthase family protein</fullName>
    </submittedName>
</protein>
<comment type="caution">
    <text evidence="1">The sequence shown here is derived from an EMBL/GenBank/DDBJ whole genome shotgun (WGS) entry which is preliminary data.</text>
</comment>
<evidence type="ECO:0000313" key="1">
    <source>
        <dbReference type="EMBL" id="MFB6490139.1"/>
    </source>
</evidence>
<reference evidence="1" key="1">
    <citation type="submission" date="2024-07" db="EMBL/GenBank/DDBJ databases">
        <title>Metagenome and Metagenome-Assembled Genomes of Archaea from a hot spring from the geothermal field of Los Azufres, Mexico.</title>
        <authorList>
            <person name="Marin-Paredes R."/>
            <person name="Martinez-Romero E."/>
            <person name="Servin-Garciduenas L.E."/>
        </authorList>
    </citation>
    <scope>NUCLEOTIDE SEQUENCE</scope>
</reference>
<organism evidence="1 2">
    <name type="scientific">Thermoproteus sp. AZ2</name>
    <dbReference type="NCBI Taxonomy" id="1609232"/>
    <lineage>
        <taxon>Archaea</taxon>
        <taxon>Thermoproteota</taxon>
        <taxon>Thermoprotei</taxon>
        <taxon>Thermoproteales</taxon>
        <taxon>Thermoproteaceae</taxon>
        <taxon>Thermoproteus</taxon>
    </lineage>
</organism>